<comment type="caution">
    <text evidence="1">The sequence shown here is derived from an EMBL/GenBank/DDBJ whole genome shotgun (WGS) entry which is preliminary data.</text>
</comment>
<proteinExistence type="predicted"/>
<sequence>MSYIQGFVTAVPTAGRAAFEEHARKAAALMREFGASRVVDAWGVDVPDGKVNDFKGAVAAKADETVCFGWMEFPDAAAAKACFDKMMSDPRMRELGDMPFDGKRMIFGGFEPLMDEGAAVEGGFVDGFVIPVPAGKREAFRDMALTAWPMFRDHGARRDVEAWGVDVPRGQVTDFFRAAHAEDGENVIFAFLEWPDKETRDAGMKAVMEDERMATMPPEMPFDGKRMIFAGFEVI</sequence>
<evidence type="ECO:0000313" key="2">
    <source>
        <dbReference type="Proteomes" id="UP000469011"/>
    </source>
</evidence>
<dbReference type="SUPFAM" id="SSF54909">
    <property type="entry name" value="Dimeric alpha+beta barrel"/>
    <property type="match status" value="2"/>
</dbReference>
<name>A0A6N9T8X1_9HYPH</name>
<protein>
    <submittedName>
        <fullName evidence="1">DUF1428 family protein</fullName>
    </submittedName>
</protein>
<evidence type="ECO:0000313" key="1">
    <source>
        <dbReference type="EMBL" id="NDW07887.1"/>
    </source>
</evidence>
<dbReference type="RefSeq" id="WP_163466341.1">
    <property type="nucleotide sequence ID" value="NZ_JAAAMG010000043.1"/>
</dbReference>
<keyword evidence="2" id="KW-1185">Reference proteome</keyword>
<dbReference type="Gene3D" id="3.30.70.100">
    <property type="match status" value="2"/>
</dbReference>
<reference evidence="1 2" key="1">
    <citation type="submission" date="2020-01" db="EMBL/GenBank/DDBJ databases">
        <title>Jiella pacifica sp. nov.</title>
        <authorList>
            <person name="Xue Z."/>
            <person name="Zhu S."/>
            <person name="Chen J."/>
            <person name="Yang J."/>
        </authorList>
    </citation>
    <scope>NUCLEOTIDE SEQUENCE [LARGE SCALE GENOMIC DNA]</scope>
    <source>
        <strain evidence="1 2">40Bstr34</strain>
    </source>
</reference>
<dbReference type="InterPro" id="IPR011008">
    <property type="entry name" value="Dimeric_a/b-barrel"/>
</dbReference>
<dbReference type="EMBL" id="JAAAMG010000043">
    <property type="protein sequence ID" value="NDW07887.1"/>
    <property type="molecule type" value="Genomic_DNA"/>
</dbReference>
<organism evidence="1 2">
    <name type="scientific">Jiella pacifica</name>
    <dbReference type="NCBI Taxonomy" id="2696469"/>
    <lineage>
        <taxon>Bacteria</taxon>
        <taxon>Pseudomonadati</taxon>
        <taxon>Pseudomonadota</taxon>
        <taxon>Alphaproteobacteria</taxon>
        <taxon>Hyphomicrobiales</taxon>
        <taxon>Aurantimonadaceae</taxon>
        <taxon>Jiella</taxon>
    </lineage>
</organism>
<accession>A0A6N9T8X1</accession>
<dbReference type="InterPro" id="IPR009874">
    <property type="entry name" value="DUF1428"/>
</dbReference>
<dbReference type="Pfam" id="PF07237">
    <property type="entry name" value="DUF1428"/>
    <property type="match status" value="2"/>
</dbReference>
<gene>
    <name evidence="1" type="ORF">GTK09_26150</name>
</gene>
<dbReference type="Proteomes" id="UP000469011">
    <property type="component" value="Unassembled WGS sequence"/>
</dbReference>
<dbReference type="AlphaFoldDB" id="A0A6N9T8X1"/>